<dbReference type="Proteomes" id="UP000095286">
    <property type="component" value="Unplaced"/>
</dbReference>
<accession>A0AC35TSL1</accession>
<name>A0AC35TSL1_9BILA</name>
<organism evidence="1 2">
    <name type="scientific">Rhabditophanes sp. KR3021</name>
    <dbReference type="NCBI Taxonomy" id="114890"/>
    <lineage>
        <taxon>Eukaryota</taxon>
        <taxon>Metazoa</taxon>
        <taxon>Ecdysozoa</taxon>
        <taxon>Nematoda</taxon>
        <taxon>Chromadorea</taxon>
        <taxon>Rhabditida</taxon>
        <taxon>Tylenchina</taxon>
        <taxon>Panagrolaimomorpha</taxon>
        <taxon>Strongyloidoidea</taxon>
        <taxon>Alloionematidae</taxon>
        <taxon>Rhabditophanes</taxon>
    </lineage>
</organism>
<protein>
    <submittedName>
        <fullName evidence="2">C-type lectin domain-containing protein</fullName>
    </submittedName>
</protein>
<dbReference type="WBParaSite" id="RSKR_0000379650.1">
    <property type="protein sequence ID" value="RSKR_0000379650.1"/>
    <property type="gene ID" value="RSKR_0000379650"/>
</dbReference>
<evidence type="ECO:0000313" key="2">
    <source>
        <dbReference type="WBParaSite" id="RSKR_0000379650.1"/>
    </source>
</evidence>
<sequence length="346" mass="40484">MDVTISEESLLPLPSDQDCVFGPSTSIKKTKSLSPDTKADINAQEKGFQILKKYRERIKYSGMDQIIPNLFVGSLHDSLDDFQLTKYKIKRIVSIMTTFPQNDLPQHKNIKVLRIKIEDSSSEDVINHFPPVCEFIHAARLENEAVLIHCFMGNTEYDYQETPKVDCCDKMKDAIEVNTSKKIIEIETKFMDKIKIIENMMHDKIRRIEIRIENDQKKREKHFKLMTKKTNLFNGYEYIYVDEKADWYSAQSNCVVWGGNLVSIHSEQENEFVRRLNKNVIWSGLNDIQNESVWVYSDGTSARAFFNWKLNQPDNSEFNENCVEIDNFGKMSDIFCFMSRNYICKR</sequence>
<reference evidence="2" key="1">
    <citation type="submission" date="2016-11" db="UniProtKB">
        <authorList>
            <consortium name="WormBaseParasite"/>
        </authorList>
    </citation>
    <scope>IDENTIFICATION</scope>
    <source>
        <strain evidence="2">KR3021</strain>
    </source>
</reference>
<proteinExistence type="predicted"/>
<evidence type="ECO:0000313" key="1">
    <source>
        <dbReference type="Proteomes" id="UP000095286"/>
    </source>
</evidence>